<feature type="region of interest" description="Disordered" evidence="7">
    <location>
        <begin position="1163"/>
        <end position="1200"/>
    </location>
</feature>
<protein>
    <submittedName>
        <fullName evidence="12">P-loop containing nucleoside triphosphate hydrolase protein</fullName>
    </submittedName>
</protein>
<comment type="similarity">
    <text evidence="6">Belongs to the helicase family. Dicer subfamily.</text>
</comment>
<feature type="region of interest" description="Disordered" evidence="7">
    <location>
        <begin position="1213"/>
        <end position="1236"/>
    </location>
</feature>
<evidence type="ECO:0000256" key="2">
    <source>
        <dbReference type="ARBA" id="ARBA00022741"/>
    </source>
</evidence>
<dbReference type="InterPro" id="IPR036389">
    <property type="entry name" value="RNase_III_sf"/>
</dbReference>
<dbReference type="GO" id="GO:0005737">
    <property type="term" value="C:cytoplasm"/>
    <property type="evidence" value="ECO:0007669"/>
    <property type="project" value="TreeGrafter"/>
</dbReference>
<dbReference type="PROSITE" id="PS51192">
    <property type="entry name" value="HELICASE_ATP_BIND_1"/>
    <property type="match status" value="1"/>
</dbReference>
<evidence type="ECO:0000313" key="13">
    <source>
        <dbReference type="Proteomes" id="UP000807469"/>
    </source>
</evidence>
<feature type="domain" description="RNase III" evidence="8">
    <location>
        <begin position="1305"/>
        <end position="1500"/>
    </location>
</feature>
<dbReference type="InterPro" id="IPR014001">
    <property type="entry name" value="Helicase_ATP-bd"/>
</dbReference>
<dbReference type="InterPro" id="IPR005034">
    <property type="entry name" value="Dicer_dimerisation"/>
</dbReference>
<feature type="region of interest" description="Disordered" evidence="7">
    <location>
        <begin position="1"/>
        <end position="36"/>
    </location>
</feature>
<evidence type="ECO:0000256" key="5">
    <source>
        <dbReference type="ARBA" id="ARBA00022840"/>
    </source>
</evidence>
<dbReference type="PROSITE" id="PS50142">
    <property type="entry name" value="RNASE_3_2"/>
    <property type="match status" value="2"/>
</dbReference>
<evidence type="ECO:0000256" key="7">
    <source>
        <dbReference type="SAM" id="MobiDB-lite"/>
    </source>
</evidence>
<dbReference type="Pfam" id="PF03368">
    <property type="entry name" value="Dicer_dimer"/>
    <property type="match status" value="1"/>
</dbReference>
<dbReference type="GO" id="GO:0004386">
    <property type="term" value="F:helicase activity"/>
    <property type="evidence" value="ECO:0007669"/>
    <property type="project" value="UniProtKB-KW"/>
</dbReference>
<dbReference type="GO" id="GO:0030422">
    <property type="term" value="P:siRNA processing"/>
    <property type="evidence" value="ECO:0007669"/>
    <property type="project" value="TreeGrafter"/>
</dbReference>
<keyword evidence="4" id="KW-0347">Helicase</keyword>
<dbReference type="PANTHER" id="PTHR14950:SF37">
    <property type="entry name" value="ENDORIBONUCLEASE DICER"/>
    <property type="match status" value="1"/>
</dbReference>
<feature type="domain" description="Dicer dsRNA-binding fold" evidence="11">
    <location>
        <begin position="610"/>
        <end position="721"/>
    </location>
</feature>
<feature type="compositionally biased region" description="Basic residues" evidence="7">
    <location>
        <begin position="1226"/>
        <end position="1235"/>
    </location>
</feature>
<dbReference type="PROSITE" id="PS51327">
    <property type="entry name" value="DICER_DSRBF"/>
    <property type="match status" value="1"/>
</dbReference>
<dbReference type="Pfam" id="PF00270">
    <property type="entry name" value="DEAD"/>
    <property type="match status" value="1"/>
</dbReference>
<dbReference type="CDD" id="cd00593">
    <property type="entry name" value="RIBOc"/>
    <property type="match status" value="2"/>
</dbReference>
<dbReference type="PROSITE" id="PS00517">
    <property type="entry name" value="RNASE_3_1"/>
    <property type="match status" value="1"/>
</dbReference>
<feature type="domain" description="Helicase ATP-binding" evidence="9">
    <location>
        <begin position="44"/>
        <end position="227"/>
    </location>
</feature>
<name>A0A9P5YWX4_9AGAR</name>
<dbReference type="SMART" id="SM00535">
    <property type="entry name" value="RIBOc"/>
    <property type="match status" value="2"/>
</dbReference>
<dbReference type="InterPro" id="IPR038248">
    <property type="entry name" value="Dicer_dimer_sf"/>
</dbReference>
<keyword evidence="1" id="KW-0677">Repeat</keyword>
<dbReference type="GO" id="GO:0005634">
    <property type="term" value="C:nucleus"/>
    <property type="evidence" value="ECO:0007669"/>
    <property type="project" value="TreeGrafter"/>
</dbReference>
<dbReference type="PROSITE" id="PS51194">
    <property type="entry name" value="HELICASE_CTER"/>
    <property type="match status" value="1"/>
</dbReference>
<evidence type="ECO:0000256" key="1">
    <source>
        <dbReference type="ARBA" id="ARBA00022737"/>
    </source>
</evidence>
<reference evidence="12" key="1">
    <citation type="submission" date="2020-11" db="EMBL/GenBank/DDBJ databases">
        <authorList>
            <consortium name="DOE Joint Genome Institute"/>
            <person name="Ahrendt S."/>
            <person name="Riley R."/>
            <person name="Andreopoulos W."/>
            <person name="Labutti K."/>
            <person name="Pangilinan J."/>
            <person name="Ruiz-Duenas F.J."/>
            <person name="Barrasa J.M."/>
            <person name="Sanchez-Garcia M."/>
            <person name="Camarero S."/>
            <person name="Miyauchi S."/>
            <person name="Serrano A."/>
            <person name="Linde D."/>
            <person name="Babiker R."/>
            <person name="Drula E."/>
            <person name="Ayuso-Fernandez I."/>
            <person name="Pacheco R."/>
            <person name="Padilla G."/>
            <person name="Ferreira P."/>
            <person name="Barriuso J."/>
            <person name="Kellner H."/>
            <person name="Castanera R."/>
            <person name="Alfaro M."/>
            <person name="Ramirez L."/>
            <person name="Pisabarro A.G."/>
            <person name="Kuo A."/>
            <person name="Tritt A."/>
            <person name="Lipzen A."/>
            <person name="He G."/>
            <person name="Yan M."/>
            <person name="Ng V."/>
            <person name="Cullen D."/>
            <person name="Martin F."/>
            <person name="Rosso M.-N."/>
            <person name="Henrissat B."/>
            <person name="Hibbett D."/>
            <person name="Martinez A.T."/>
            <person name="Grigoriev I.V."/>
        </authorList>
    </citation>
    <scope>NUCLEOTIDE SEQUENCE</scope>
    <source>
        <strain evidence="12">CIRM-BRFM 674</strain>
    </source>
</reference>
<sequence>MGHDEPPPQSAQDASTLQMPQKSTSGTTVNGVEMPPTRGYQQEMLDESLKRNIIIALDTGSGKTLIAVLRMKHEMEREPTKLSWFFAPTVALCDQQKAVIEKYLPVSVGIVSGANEPDQWKNATLWQRVLSTHRIVVSTPQVFLDALRHGYISLGRDVSLLVFDEAHHAVDNHPYNRIMIEFYQPLPPRTATVKRGNVRPMVLGLTASPIYGGNVEKAFKTIETNLDCTIRAPRKNRAELATYVHPPVFKHVMHKPSEGVLFSTNLASLTANINKLDIENDPYVKSLRSSLKRSTPGSPEYIRTDQKLSKVIAKQNSFTHKGMADFYRAAYDICADIGPWAADWFVWKVLDRAKTAANPYNTMMMTWRSSEKAYLLSIINKIVVSDVSYYADDIVDDLSDKTRVLIECLLEEQAEAEALGEAYSCIVFVQRRDAVLALAEVLKHHPKTKDAFSIGTLLGSSDSLHRHAMMDITRSLVREASQDAVLAEFKSGAKNLIISTAVAEEGIDIQACGSVIRWDLPPNMASWAQSKGRARKRRSTFTMMFEEGSGREEVNKWVGLEKQMREAYNDSSRDKNQQIENNYVLEDEEEEEELEFRIESTGACLTLHSAISHLTHFCAVIPNSTHVDNRPLFELDPPEFPEGWHFAQSARPDYSGPYGSTVTLPRTLPIPLAERTFTVPRTYRSRISAHRHSAFLAYRSLYERGLLNDSLLPITSIVQPHLEKEVRSLLAEVEKREGLAEVLMGMDPWAAPEIQDGKSDTVTWHAAVVLIDGMAPLWLFTQASAIALEGTEGPLLYRSGVPPTQTSVRYVGAFEEKDLESRLEDAKEWTRMLFWGLNRSRMEWDNLDFSYFFLPTSSSEALSSGFDDVYSTTINPEWTRRRLWFEELTTTAPDQRKYHLTARASEFGDAFGHPSDVTLVQRHPGYGRPFKFVRWQFEPLSPEEEEALQEMYRKKGDDSDKAPVEIQYPLLVAQAFPPRSNFLIPIPTKEPVEVEEENNGPPLVYLLSQYSGILLFSQEETEYAFLLPSILRFLSMRMTAFSLHKDVFSNPESCLSSPAPSPVPPIPLPLLTTAITAPVSGEQFNYQRMETLGDTVLKFIAGLNIFAEHPLWHEGYLTQKKDHAVSNVRLAKENVRLRLYHWIIRDTMLGKKWKPKYVAFKQIKSPSPPPPEPDVLTTPPVPLTDDKSSPPLPLSQPDGREITTNSTAVIVSASMPSVDGAEPPKKPKKKKRAKKSEKLSTKVLADVIESIVGAAYLHGSFSLGFEYLRFFGLGLKWESVPDRITEVIARVDAISVDEFIAPPQLRDVERMIGYTFKRKLLLIEALTHASYQGDERTPSYERMEFLGDSVLDMVVTDYLYRAPGKNYSPGHMHLRKSAMVNAHILGYFCLKTYTTVESVVPRPAVGGDGDDERRKGPPIIEEHKEKKKIHLWKCLLHSSPKVLEDQLNTATRFTKWNAEIEERLMSGPVFPWAALTRLQAPKLFSDMIESILGAVFLDSEGSFAVIRDVLRTLGILPLLERVVSDDVDVLHPVSRLSMWAAKNEKQVQYKVRRSAGRVACAVLVDGVEEAKEEVVWRGKPSQEEVRYNVAESAIVKFRLRDVGVGYEEIRKRKTKRKKGKYVDEDV</sequence>
<dbReference type="GO" id="GO:0003723">
    <property type="term" value="F:RNA binding"/>
    <property type="evidence" value="ECO:0007669"/>
    <property type="project" value="UniProtKB-UniRule"/>
</dbReference>
<dbReference type="CDD" id="cd18034">
    <property type="entry name" value="DEXHc_dicer"/>
    <property type="match status" value="1"/>
</dbReference>
<dbReference type="SUPFAM" id="SSF52540">
    <property type="entry name" value="P-loop containing nucleoside triphosphate hydrolases"/>
    <property type="match status" value="1"/>
</dbReference>
<keyword evidence="13" id="KW-1185">Reference proteome</keyword>
<dbReference type="OrthoDB" id="416741at2759"/>
<dbReference type="InterPro" id="IPR011545">
    <property type="entry name" value="DEAD/DEAH_box_helicase_dom"/>
</dbReference>
<feature type="compositionally biased region" description="Polar residues" evidence="7">
    <location>
        <begin position="10"/>
        <end position="30"/>
    </location>
</feature>
<evidence type="ECO:0000256" key="3">
    <source>
        <dbReference type="ARBA" id="ARBA00022801"/>
    </source>
</evidence>
<dbReference type="InterPro" id="IPR001650">
    <property type="entry name" value="Helicase_C-like"/>
</dbReference>
<dbReference type="Pfam" id="PF00636">
    <property type="entry name" value="Ribonuclease_3"/>
    <property type="match status" value="2"/>
</dbReference>
<evidence type="ECO:0000259" key="9">
    <source>
        <dbReference type="PROSITE" id="PS51192"/>
    </source>
</evidence>
<organism evidence="12 13">
    <name type="scientific">Pholiota conissans</name>
    <dbReference type="NCBI Taxonomy" id="109636"/>
    <lineage>
        <taxon>Eukaryota</taxon>
        <taxon>Fungi</taxon>
        <taxon>Dikarya</taxon>
        <taxon>Basidiomycota</taxon>
        <taxon>Agaricomycotina</taxon>
        <taxon>Agaricomycetes</taxon>
        <taxon>Agaricomycetidae</taxon>
        <taxon>Agaricales</taxon>
        <taxon>Agaricineae</taxon>
        <taxon>Strophariaceae</taxon>
        <taxon>Pholiota</taxon>
    </lineage>
</organism>
<evidence type="ECO:0000313" key="12">
    <source>
        <dbReference type="EMBL" id="KAF9476959.1"/>
    </source>
</evidence>
<keyword evidence="2" id="KW-0547">Nucleotide-binding</keyword>
<dbReference type="GO" id="GO:0004525">
    <property type="term" value="F:ribonuclease III activity"/>
    <property type="evidence" value="ECO:0007669"/>
    <property type="project" value="InterPro"/>
</dbReference>
<dbReference type="Proteomes" id="UP000807469">
    <property type="component" value="Unassembled WGS sequence"/>
</dbReference>
<dbReference type="GO" id="GO:0005524">
    <property type="term" value="F:ATP binding"/>
    <property type="evidence" value="ECO:0007669"/>
    <property type="project" value="UniProtKB-KW"/>
</dbReference>
<dbReference type="SUPFAM" id="SSF69065">
    <property type="entry name" value="RNase III domain-like"/>
    <property type="match status" value="2"/>
</dbReference>
<feature type="domain" description="Helicase C-terminal" evidence="10">
    <location>
        <begin position="415"/>
        <end position="583"/>
    </location>
</feature>
<feature type="domain" description="RNase III" evidence="8">
    <location>
        <begin position="1070"/>
        <end position="1260"/>
    </location>
</feature>
<gene>
    <name evidence="12" type="ORF">BDN70DRAFT_838474</name>
</gene>
<keyword evidence="6" id="KW-0694">RNA-binding</keyword>
<dbReference type="Gene3D" id="3.30.160.380">
    <property type="entry name" value="Dicer dimerisation domain"/>
    <property type="match status" value="1"/>
</dbReference>
<evidence type="ECO:0000259" key="8">
    <source>
        <dbReference type="PROSITE" id="PS50142"/>
    </source>
</evidence>
<dbReference type="SMART" id="SM00490">
    <property type="entry name" value="HELICc"/>
    <property type="match status" value="1"/>
</dbReference>
<evidence type="ECO:0000256" key="6">
    <source>
        <dbReference type="PROSITE-ProRule" id="PRU00657"/>
    </source>
</evidence>
<proteinExistence type="inferred from homology"/>
<evidence type="ECO:0000256" key="4">
    <source>
        <dbReference type="ARBA" id="ARBA00022806"/>
    </source>
</evidence>
<evidence type="ECO:0000259" key="11">
    <source>
        <dbReference type="PROSITE" id="PS51327"/>
    </source>
</evidence>
<dbReference type="EMBL" id="MU155276">
    <property type="protein sequence ID" value="KAF9476959.1"/>
    <property type="molecule type" value="Genomic_DNA"/>
</dbReference>
<comment type="caution">
    <text evidence="12">The sequence shown here is derived from an EMBL/GenBank/DDBJ whole genome shotgun (WGS) entry which is preliminary data.</text>
</comment>
<dbReference type="SMART" id="SM00487">
    <property type="entry name" value="DEXDc"/>
    <property type="match status" value="1"/>
</dbReference>
<dbReference type="Pfam" id="PF00271">
    <property type="entry name" value="Helicase_C"/>
    <property type="match status" value="1"/>
</dbReference>
<dbReference type="InterPro" id="IPR000999">
    <property type="entry name" value="RNase_III_dom"/>
</dbReference>
<dbReference type="InterPro" id="IPR027417">
    <property type="entry name" value="P-loop_NTPase"/>
</dbReference>
<dbReference type="Gene3D" id="1.10.1520.10">
    <property type="entry name" value="Ribonuclease III domain"/>
    <property type="match status" value="2"/>
</dbReference>
<keyword evidence="5" id="KW-0067">ATP-binding</keyword>
<dbReference type="Gene3D" id="3.40.50.300">
    <property type="entry name" value="P-loop containing nucleotide triphosphate hydrolases"/>
    <property type="match status" value="2"/>
</dbReference>
<evidence type="ECO:0000259" key="10">
    <source>
        <dbReference type="PROSITE" id="PS51194"/>
    </source>
</evidence>
<dbReference type="PANTHER" id="PTHR14950">
    <property type="entry name" value="DICER-RELATED"/>
    <property type="match status" value="1"/>
</dbReference>
<keyword evidence="3 12" id="KW-0378">Hydrolase</keyword>
<accession>A0A9P5YWX4</accession>